<evidence type="ECO:0000313" key="10">
    <source>
        <dbReference type="EMBL" id="AGG67335.1"/>
    </source>
</evidence>
<comment type="similarity">
    <text evidence="7">Belongs to the acyl carrier protein (ACP) family.</text>
</comment>
<keyword evidence="3 7" id="KW-0597">Phosphoprotein</keyword>
<keyword evidence="11" id="KW-1185">Reference proteome</keyword>
<evidence type="ECO:0000256" key="1">
    <source>
        <dbReference type="ARBA" id="ARBA00022450"/>
    </source>
</evidence>
<comment type="subcellular location">
    <subcellularLocation>
        <location evidence="7">Cytoplasm</location>
    </subcellularLocation>
</comment>
<comment type="PTM">
    <text evidence="7">4'-phosphopantetheine is transferred from CoA to a specific serine of apo-ACP by AcpS. This modification is essential for activity because fatty acids are bound in thioester linkage to the sulfhydryl of the prosthetic group.</text>
</comment>
<evidence type="ECO:0000256" key="6">
    <source>
        <dbReference type="ARBA" id="ARBA00023160"/>
    </source>
</evidence>
<keyword evidence="6 7" id="KW-0275">Fatty acid biosynthesis</keyword>
<evidence type="ECO:0000313" key="11">
    <source>
        <dbReference type="Proteomes" id="UP000011760"/>
    </source>
</evidence>
<evidence type="ECO:0000256" key="2">
    <source>
        <dbReference type="ARBA" id="ARBA00022516"/>
    </source>
</evidence>
<reference evidence="10 11" key="1">
    <citation type="submission" date="2013-02" db="EMBL/GenBank/DDBJ databases">
        <title>The complete genome sequence of Corynebacterium callunae DSM 20147.</title>
        <authorList>
            <person name="Ruckert C."/>
            <person name="Albersmeier A."/>
            <person name="Kalinowski J."/>
        </authorList>
    </citation>
    <scope>NUCLEOTIDE SEQUENCE [LARGE SCALE GENOMIC DNA]</scope>
    <source>
        <strain evidence="10 11">DSM 20147</strain>
    </source>
</reference>
<dbReference type="GO" id="GO:0000036">
    <property type="term" value="F:acyl carrier activity"/>
    <property type="evidence" value="ECO:0007669"/>
    <property type="project" value="UniProtKB-UniRule"/>
</dbReference>
<dbReference type="GO" id="GO:0009245">
    <property type="term" value="P:lipid A biosynthetic process"/>
    <property type="evidence" value="ECO:0007669"/>
    <property type="project" value="TreeGrafter"/>
</dbReference>
<evidence type="ECO:0000256" key="4">
    <source>
        <dbReference type="ARBA" id="ARBA00022832"/>
    </source>
</evidence>
<dbReference type="InterPro" id="IPR003231">
    <property type="entry name" value="ACP"/>
</dbReference>
<dbReference type="AlphaFoldDB" id="M1UGE1"/>
<dbReference type="KEGG" id="ccn:H924_09485"/>
<dbReference type="PROSITE" id="PS50075">
    <property type="entry name" value="CARRIER"/>
    <property type="match status" value="1"/>
</dbReference>
<dbReference type="HOGENOM" id="CLU_108696_3_0_11"/>
<dbReference type="PATRIC" id="fig|1121353.3.peg.1937"/>
<keyword evidence="2 7" id="KW-0444">Lipid biosynthesis</keyword>
<organism evidence="10 11">
    <name type="scientific">Corynebacterium callunae DSM 20147</name>
    <dbReference type="NCBI Taxonomy" id="1121353"/>
    <lineage>
        <taxon>Bacteria</taxon>
        <taxon>Bacillati</taxon>
        <taxon>Actinomycetota</taxon>
        <taxon>Actinomycetes</taxon>
        <taxon>Mycobacteriales</taxon>
        <taxon>Corynebacteriaceae</taxon>
        <taxon>Corynebacterium</taxon>
    </lineage>
</organism>
<dbReference type="InterPro" id="IPR036736">
    <property type="entry name" value="ACP-like_sf"/>
</dbReference>
<dbReference type="InterPro" id="IPR009081">
    <property type="entry name" value="PP-bd_ACP"/>
</dbReference>
<feature type="compositionally biased region" description="Low complexity" evidence="8">
    <location>
        <begin position="12"/>
        <end position="26"/>
    </location>
</feature>
<dbReference type="OrthoDB" id="4409886at2"/>
<dbReference type="Proteomes" id="UP000011760">
    <property type="component" value="Chromosome"/>
</dbReference>
<evidence type="ECO:0000256" key="7">
    <source>
        <dbReference type="HAMAP-Rule" id="MF_01217"/>
    </source>
</evidence>
<dbReference type="GO" id="GO:0000035">
    <property type="term" value="F:acyl binding"/>
    <property type="evidence" value="ECO:0007669"/>
    <property type="project" value="TreeGrafter"/>
</dbReference>
<keyword evidence="7" id="KW-0963">Cytoplasm</keyword>
<dbReference type="SUPFAM" id="SSF47336">
    <property type="entry name" value="ACP-like"/>
    <property type="match status" value="1"/>
</dbReference>
<dbReference type="STRING" id="1121353.H924_09485"/>
<dbReference type="NCBIfam" id="NF002150">
    <property type="entry name" value="PRK00982.1-4"/>
    <property type="match status" value="1"/>
</dbReference>
<dbReference type="PANTHER" id="PTHR20863">
    <property type="entry name" value="ACYL CARRIER PROTEIN"/>
    <property type="match status" value="1"/>
</dbReference>
<dbReference type="UniPathway" id="UPA00094"/>
<evidence type="ECO:0000256" key="3">
    <source>
        <dbReference type="ARBA" id="ARBA00022553"/>
    </source>
</evidence>
<protein>
    <recommendedName>
        <fullName evidence="7">Acyl carrier protein</fullName>
        <shortName evidence="7">ACP</shortName>
    </recommendedName>
</protein>
<feature type="domain" description="Carrier" evidence="9">
    <location>
        <begin position="47"/>
        <end position="122"/>
    </location>
</feature>
<keyword evidence="4 7" id="KW-0276">Fatty acid metabolism</keyword>
<keyword evidence="5 7" id="KW-0443">Lipid metabolism</keyword>
<dbReference type="EMBL" id="CP004354">
    <property type="protein sequence ID" value="AGG67335.1"/>
    <property type="molecule type" value="Genomic_DNA"/>
</dbReference>
<sequence>MNSFEGKLDSFSSANSANSASSISGTGISGTGEAKHAKAATEAGADGAVFKDLAQIVQEIGGISAENVSPESRFSEDLAISSLNLIELIVNVEDNFGVRIEDSDAQHFKTVQDVTDFIQAHRAS</sequence>
<accession>M1UGE1</accession>
<comment type="pathway">
    <text evidence="7">Lipid metabolism; fatty acid biosynthesis.</text>
</comment>
<evidence type="ECO:0000256" key="5">
    <source>
        <dbReference type="ARBA" id="ARBA00023098"/>
    </source>
</evidence>
<dbReference type="GO" id="GO:0016020">
    <property type="term" value="C:membrane"/>
    <property type="evidence" value="ECO:0007669"/>
    <property type="project" value="GOC"/>
</dbReference>
<dbReference type="eggNOG" id="COG0236">
    <property type="taxonomic scope" value="Bacteria"/>
</dbReference>
<dbReference type="PANTHER" id="PTHR20863:SF76">
    <property type="entry name" value="CARRIER DOMAIN-CONTAINING PROTEIN"/>
    <property type="match status" value="1"/>
</dbReference>
<keyword evidence="1 7" id="KW-0596">Phosphopantetheine</keyword>
<proteinExistence type="inferred from homology"/>
<name>M1UGE1_9CORY</name>
<comment type="function">
    <text evidence="7">Carrier of the growing fatty acid chain in fatty acid biosynthesis.</text>
</comment>
<feature type="region of interest" description="Disordered" evidence="8">
    <location>
        <begin position="1"/>
        <end position="38"/>
    </location>
</feature>
<gene>
    <name evidence="7" type="primary">acpP</name>
    <name evidence="10" type="ORF">H924_09485</name>
</gene>
<evidence type="ECO:0000259" key="9">
    <source>
        <dbReference type="PROSITE" id="PS50075"/>
    </source>
</evidence>
<evidence type="ECO:0000256" key="8">
    <source>
        <dbReference type="SAM" id="MobiDB-lite"/>
    </source>
</evidence>
<dbReference type="Gene3D" id="1.10.1200.10">
    <property type="entry name" value="ACP-like"/>
    <property type="match status" value="1"/>
</dbReference>
<dbReference type="RefSeq" id="WP_015651766.1">
    <property type="nucleotide sequence ID" value="NC_020506.1"/>
</dbReference>
<dbReference type="HAMAP" id="MF_01217">
    <property type="entry name" value="Acyl_carrier"/>
    <property type="match status" value="1"/>
</dbReference>
<dbReference type="Pfam" id="PF00550">
    <property type="entry name" value="PP-binding"/>
    <property type="match status" value="1"/>
</dbReference>
<dbReference type="GO" id="GO:0005829">
    <property type="term" value="C:cytosol"/>
    <property type="evidence" value="ECO:0007669"/>
    <property type="project" value="TreeGrafter"/>
</dbReference>
<feature type="modified residue" description="O-(pantetheine 4'-phosphoryl)serine" evidence="7">
    <location>
        <position position="82"/>
    </location>
</feature>